<evidence type="ECO:0008006" key="2">
    <source>
        <dbReference type="Google" id="ProtNLM"/>
    </source>
</evidence>
<proteinExistence type="predicted"/>
<sequence length="145" mass="16556">MGRYRLSWRMLSEDTFASRDVEGGTGRIFNLSPGEDYLAKLEIAGTENSSVLQFRTLEKLLPVSNFKVEKIGTNTATVSWERNGVMPDKYVLVQRNEYSESKIIIEGDQTSDEKKESVLLSLFLPVAVLKRLFSFELSFKKHSLR</sequence>
<dbReference type="EMBL" id="FN654455">
    <property type="protein sequence ID" value="CBY43775.1"/>
    <property type="molecule type" value="Genomic_DNA"/>
</dbReference>
<dbReference type="AlphaFoldDB" id="E4YEC5"/>
<reference evidence="1" key="1">
    <citation type="journal article" date="2010" name="Science">
        <title>Plasticity of animal genome architecture unmasked by rapid evolution of a pelagic tunicate.</title>
        <authorList>
            <person name="Denoeud F."/>
            <person name="Henriet S."/>
            <person name="Mungpakdee S."/>
            <person name="Aury J.M."/>
            <person name="Da Silva C."/>
            <person name="Brinkmann H."/>
            <person name="Mikhaleva J."/>
            <person name="Olsen L.C."/>
            <person name="Jubin C."/>
            <person name="Canestro C."/>
            <person name="Bouquet J.M."/>
            <person name="Danks G."/>
            <person name="Poulain J."/>
            <person name="Campsteijn C."/>
            <person name="Adamski M."/>
            <person name="Cross I."/>
            <person name="Yadetie F."/>
            <person name="Muffato M."/>
            <person name="Louis A."/>
            <person name="Butcher S."/>
            <person name="Tsagkogeorga G."/>
            <person name="Konrad A."/>
            <person name="Singh S."/>
            <person name="Jensen M.F."/>
            <person name="Cong E.H."/>
            <person name="Eikeseth-Otteraa H."/>
            <person name="Noel B."/>
            <person name="Anthouard V."/>
            <person name="Porcel B.M."/>
            <person name="Kachouri-Lafond R."/>
            <person name="Nishino A."/>
            <person name="Ugolini M."/>
            <person name="Chourrout P."/>
            <person name="Nishida H."/>
            <person name="Aasland R."/>
            <person name="Huzurbazar S."/>
            <person name="Westhof E."/>
            <person name="Delsuc F."/>
            <person name="Lehrach H."/>
            <person name="Reinhardt R."/>
            <person name="Weissenbach J."/>
            <person name="Roy S.W."/>
            <person name="Artiguenave F."/>
            <person name="Postlethwait J.H."/>
            <person name="Manak J.R."/>
            <person name="Thompson E.M."/>
            <person name="Jaillon O."/>
            <person name="Du Pasquier L."/>
            <person name="Boudinot P."/>
            <person name="Liberles D.A."/>
            <person name="Volff J.N."/>
            <person name="Philippe H."/>
            <person name="Lenhard B."/>
            <person name="Roest Crollius H."/>
            <person name="Wincker P."/>
            <person name="Chourrout D."/>
        </authorList>
    </citation>
    <scope>NUCLEOTIDE SEQUENCE [LARGE SCALE GENOMIC DNA]</scope>
</reference>
<dbReference type="Proteomes" id="UP000011014">
    <property type="component" value="Unassembled WGS sequence"/>
</dbReference>
<gene>
    <name evidence="1" type="ORF">GSOID_T00021830001</name>
</gene>
<name>E4YEC5_OIKDI</name>
<protein>
    <recommendedName>
        <fullName evidence="2">Fibronectin type-III domain-containing protein</fullName>
    </recommendedName>
</protein>
<accession>E4YEC5</accession>
<evidence type="ECO:0000313" key="1">
    <source>
        <dbReference type="EMBL" id="CBY43775.1"/>
    </source>
</evidence>
<organism evidence="1">
    <name type="scientific">Oikopleura dioica</name>
    <name type="common">Tunicate</name>
    <dbReference type="NCBI Taxonomy" id="34765"/>
    <lineage>
        <taxon>Eukaryota</taxon>
        <taxon>Metazoa</taxon>
        <taxon>Chordata</taxon>
        <taxon>Tunicata</taxon>
        <taxon>Appendicularia</taxon>
        <taxon>Copelata</taxon>
        <taxon>Oikopleuridae</taxon>
        <taxon>Oikopleura</taxon>
    </lineage>
</organism>
<dbReference type="SUPFAM" id="SSF49265">
    <property type="entry name" value="Fibronectin type III"/>
    <property type="match status" value="1"/>
</dbReference>
<dbReference type="InterPro" id="IPR036116">
    <property type="entry name" value="FN3_sf"/>
</dbReference>